<reference evidence="1 2" key="1">
    <citation type="submission" date="2007-01" db="EMBL/GenBank/DDBJ databases">
        <authorList>
            <person name="Haygood M."/>
            <person name="Podell S."/>
            <person name="Anderson C."/>
            <person name="Hopkinson B."/>
            <person name="Roe K."/>
            <person name="Barbeau K."/>
            <person name="Gaasterland T."/>
            <person name="Ferriera S."/>
            <person name="Johnson J."/>
            <person name="Kravitz S."/>
            <person name="Beeson K."/>
            <person name="Sutton G."/>
            <person name="Rogers Y.-H."/>
            <person name="Friedman R."/>
            <person name="Frazier M."/>
            <person name="Venter J.C."/>
        </authorList>
    </citation>
    <scope>NUCLEOTIDE SEQUENCE [LARGE SCALE GENOMIC DNA]</scope>
    <source>
        <strain evidence="1 2">ATCC 23134</strain>
    </source>
</reference>
<accession>A1ZYX8</accession>
<organism evidence="1 2">
    <name type="scientific">Microscilla marina ATCC 23134</name>
    <dbReference type="NCBI Taxonomy" id="313606"/>
    <lineage>
        <taxon>Bacteria</taxon>
        <taxon>Pseudomonadati</taxon>
        <taxon>Bacteroidota</taxon>
        <taxon>Cytophagia</taxon>
        <taxon>Cytophagales</taxon>
        <taxon>Microscillaceae</taxon>
        <taxon>Microscilla</taxon>
    </lineage>
</organism>
<dbReference type="Proteomes" id="UP000004095">
    <property type="component" value="Unassembled WGS sequence"/>
</dbReference>
<evidence type="ECO:0000313" key="1">
    <source>
        <dbReference type="EMBL" id="EAY24414.1"/>
    </source>
</evidence>
<protein>
    <submittedName>
        <fullName evidence="1">Uncharacterized protein</fullName>
    </submittedName>
</protein>
<comment type="caution">
    <text evidence="1">The sequence shown here is derived from an EMBL/GenBank/DDBJ whole genome shotgun (WGS) entry which is preliminary data.</text>
</comment>
<name>A1ZYX8_MICM2</name>
<evidence type="ECO:0000313" key="2">
    <source>
        <dbReference type="Proteomes" id="UP000004095"/>
    </source>
</evidence>
<dbReference type="AlphaFoldDB" id="A1ZYX8"/>
<dbReference type="RefSeq" id="WP_002704870.1">
    <property type="nucleotide sequence ID" value="NZ_AAWS01000070.1"/>
</dbReference>
<proteinExistence type="predicted"/>
<keyword evidence="2" id="KW-1185">Reference proteome</keyword>
<gene>
    <name evidence="1" type="ORF">M23134_01754</name>
</gene>
<sequence>MEKIKELKFFTKKIPLTFDSNGNSVNTLDIEQIKKEIGEVDIDYRSIAISQTDTHIMVTFRVASNKNENSKSIGFGG</sequence>
<dbReference type="EMBL" id="AAWS01000070">
    <property type="protein sequence ID" value="EAY24414.1"/>
    <property type="molecule type" value="Genomic_DNA"/>
</dbReference>